<dbReference type="EMBL" id="AWEY01000038">
    <property type="protein sequence ID" value="ERK38483.1"/>
    <property type="molecule type" value="Genomic_DNA"/>
</dbReference>
<dbReference type="GO" id="GO:0005829">
    <property type="term" value="C:cytosol"/>
    <property type="evidence" value="ECO:0007669"/>
    <property type="project" value="TreeGrafter"/>
</dbReference>
<dbReference type="Pfam" id="PF07687">
    <property type="entry name" value="M20_dimer"/>
    <property type="match status" value="1"/>
</dbReference>
<keyword evidence="4 11" id="KW-0031">Aminopeptidase</keyword>
<keyword evidence="9 11" id="KW-0862">Zinc</keyword>
<keyword evidence="10 11" id="KW-0482">Metalloprotease</keyword>
<name>U2QB09_9BACT</name>
<dbReference type="NCBIfam" id="TIGR01882">
    <property type="entry name" value="peptidase-T"/>
    <property type="match status" value="1"/>
</dbReference>
<feature type="active site" description="Proton acceptor" evidence="11 12">
    <location>
        <position position="194"/>
    </location>
</feature>
<dbReference type="InterPro" id="IPR036264">
    <property type="entry name" value="Bact_exopeptidase_dim_dom"/>
</dbReference>
<evidence type="ECO:0000313" key="16">
    <source>
        <dbReference type="Proteomes" id="UP000016648"/>
    </source>
</evidence>
<evidence type="ECO:0000256" key="1">
    <source>
        <dbReference type="ARBA" id="ARBA00000870"/>
    </source>
</evidence>
<evidence type="ECO:0000256" key="10">
    <source>
        <dbReference type="ARBA" id="ARBA00023049"/>
    </source>
</evidence>
<reference evidence="15 16" key="1">
    <citation type="submission" date="2013-08" db="EMBL/GenBank/DDBJ databases">
        <authorList>
            <person name="Durkin A.S."/>
            <person name="Haft D.R."/>
            <person name="McCorrison J."/>
            <person name="Torralba M."/>
            <person name="Gillis M."/>
            <person name="Haft D.H."/>
            <person name="Methe B."/>
            <person name="Sutton G."/>
            <person name="Nelson K.E."/>
        </authorList>
    </citation>
    <scope>NUCLEOTIDE SEQUENCE [LARGE SCALE GENOMIC DNA]</scope>
    <source>
        <strain evidence="15 16">F0067</strain>
    </source>
</reference>
<keyword evidence="16" id="KW-1185">Reference proteome</keyword>
<dbReference type="GO" id="GO:0008237">
    <property type="term" value="F:metallopeptidase activity"/>
    <property type="evidence" value="ECO:0007669"/>
    <property type="project" value="UniProtKB-KW"/>
</dbReference>
<protein>
    <recommendedName>
        <fullName evidence="11">Peptidase T</fullName>
        <ecNumber evidence="11">3.4.11.4</ecNumber>
    </recommendedName>
    <alternativeName>
        <fullName evidence="11">Aminotripeptidase</fullName>
        <shortName evidence="11">Tripeptidase</shortName>
    </alternativeName>
    <alternativeName>
        <fullName evidence="11">Tripeptide aminopeptidase</fullName>
    </alternativeName>
</protein>
<keyword evidence="5 11" id="KW-0963">Cytoplasm</keyword>
<sequence length="429" mass="48034">MYFVRIVFLRTFASITIILLLNMDLTERFINYTKFDTQSSEDSERVPSTAKQLEFAKYLAKELQDEGLADVEMDEMGYIYATLKSNTKKKTPTIGFISHYDTSPDASGKDVKARIIRNYDGKDIVLGDGIVTSVEKFPELKEHVGEDLIVTDGTTLLGADDKAGIAEIVQAMCYLRDHDEIKHGDIRVGFNPDEEIGRGAHHFDVEKFGCDWAYTMDGGDEGDLEYENFNAAGAKVHIKGVSVHTGYAKGKMVNANRLACEFNAMIPDTDIPEATEGYEGFYHLLNIDSRTEEAKLSYIIRDHDRDKFEERKDFMQACVDKMNAKYGEGTVTIDMKDQYYNMKEKIDPNMHVIDIVLRAMQESGVAPKVEPIRGGTDGAQLSFKGLPCPNIFAGGVNFHGPHEFVSIQVMEKAVSVIAKICEITGNFED</sequence>
<comment type="cofactor">
    <cofactor evidence="11 13">
        <name>Zn(2+)</name>
        <dbReference type="ChEBI" id="CHEBI:29105"/>
    </cofactor>
    <text evidence="11 13">Binds 2 Zn(2+) ions per subunit.</text>
</comment>
<feature type="binding site" evidence="11 13">
    <location>
        <position position="399"/>
    </location>
    <ligand>
        <name>Zn(2+)</name>
        <dbReference type="ChEBI" id="CHEBI:29105"/>
        <label>2</label>
    </ligand>
</feature>
<dbReference type="PANTHER" id="PTHR42994:SF1">
    <property type="entry name" value="PEPTIDASE T"/>
    <property type="match status" value="1"/>
</dbReference>
<evidence type="ECO:0000256" key="13">
    <source>
        <dbReference type="PIRSR" id="PIRSR037215-2"/>
    </source>
</evidence>
<comment type="catalytic activity">
    <reaction evidence="1 11">
        <text>Release of the N-terminal residue from a tripeptide.</text>
        <dbReference type="EC" id="3.4.11.4"/>
    </reaction>
</comment>
<dbReference type="InterPro" id="IPR011650">
    <property type="entry name" value="Peptidase_M20_dimer"/>
</dbReference>
<dbReference type="FunFam" id="3.30.70.360:FF:000002">
    <property type="entry name" value="Peptidase T"/>
    <property type="match status" value="1"/>
</dbReference>
<keyword evidence="7 11" id="KW-0479">Metal-binding</keyword>
<dbReference type="EC" id="3.4.11.4" evidence="11"/>
<dbReference type="GO" id="GO:0006508">
    <property type="term" value="P:proteolysis"/>
    <property type="evidence" value="ECO:0007669"/>
    <property type="project" value="UniProtKB-UniRule"/>
</dbReference>
<dbReference type="PANTHER" id="PTHR42994">
    <property type="entry name" value="PEPTIDASE T"/>
    <property type="match status" value="1"/>
</dbReference>
<dbReference type="HAMAP" id="MF_00550">
    <property type="entry name" value="Aminopeptidase_M20"/>
    <property type="match status" value="1"/>
</dbReference>
<dbReference type="GO" id="GO:0008270">
    <property type="term" value="F:zinc ion binding"/>
    <property type="evidence" value="ECO:0007669"/>
    <property type="project" value="UniProtKB-UniRule"/>
</dbReference>
<evidence type="ECO:0000256" key="8">
    <source>
        <dbReference type="ARBA" id="ARBA00022801"/>
    </source>
</evidence>
<feature type="binding site" evidence="11 13">
    <location>
        <position position="195"/>
    </location>
    <ligand>
        <name>Zn(2+)</name>
        <dbReference type="ChEBI" id="CHEBI:29105"/>
        <label>2</label>
    </ligand>
</feature>
<dbReference type="Pfam" id="PF01546">
    <property type="entry name" value="Peptidase_M20"/>
    <property type="match status" value="1"/>
</dbReference>
<feature type="binding site" evidence="11 13">
    <location>
        <position position="160"/>
    </location>
    <ligand>
        <name>Zn(2+)</name>
        <dbReference type="ChEBI" id="CHEBI:29105"/>
        <label>2</label>
    </ligand>
</feature>
<dbReference type="PIRSF" id="PIRSF037215">
    <property type="entry name" value="Peptidase_M20B"/>
    <property type="match status" value="1"/>
</dbReference>
<dbReference type="MEROPS" id="M20.003"/>
<dbReference type="NCBIfam" id="NF009920">
    <property type="entry name" value="PRK13381.1"/>
    <property type="match status" value="1"/>
</dbReference>
<dbReference type="CDD" id="cd03892">
    <property type="entry name" value="M20_peptT"/>
    <property type="match status" value="1"/>
</dbReference>
<evidence type="ECO:0000256" key="5">
    <source>
        <dbReference type="ARBA" id="ARBA00022490"/>
    </source>
</evidence>
<dbReference type="Proteomes" id="UP000016648">
    <property type="component" value="Unassembled WGS sequence"/>
</dbReference>
<evidence type="ECO:0000256" key="9">
    <source>
        <dbReference type="ARBA" id="ARBA00022833"/>
    </source>
</evidence>
<dbReference type="AlphaFoldDB" id="U2QB09"/>
<dbReference type="Gene3D" id="3.30.70.360">
    <property type="match status" value="1"/>
</dbReference>
<dbReference type="PATRIC" id="fig|1115809.3.peg.2237"/>
<comment type="function">
    <text evidence="11">Cleaves the N-terminal amino acid of tripeptides.</text>
</comment>
<feature type="binding site" evidence="11 13">
    <location>
        <position position="99"/>
    </location>
    <ligand>
        <name>Zn(2+)</name>
        <dbReference type="ChEBI" id="CHEBI:29105"/>
        <label>1</label>
    </ligand>
</feature>
<comment type="subcellular location">
    <subcellularLocation>
        <location evidence="2 11">Cytoplasm</location>
    </subcellularLocation>
</comment>
<dbReference type="Gene3D" id="3.40.630.10">
    <property type="entry name" value="Zn peptidases"/>
    <property type="match status" value="1"/>
</dbReference>
<keyword evidence="6 11" id="KW-0645">Protease</keyword>
<evidence type="ECO:0000313" key="15">
    <source>
        <dbReference type="EMBL" id="ERK38483.1"/>
    </source>
</evidence>
<dbReference type="SUPFAM" id="SSF53187">
    <property type="entry name" value="Zn-dependent exopeptidases"/>
    <property type="match status" value="1"/>
</dbReference>
<evidence type="ECO:0000256" key="3">
    <source>
        <dbReference type="ARBA" id="ARBA00009692"/>
    </source>
</evidence>
<evidence type="ECO:0000259" key="14">
    <source>
        <dbReference type="Pfam" id="PF07687"/>
    </source>
</evidence>
<proteinExistence type="inferred from homology"/>
<comment type="caution">
    <text evidence="15">The sequence shown here is derived from an EMBL/GenBank/DDBJ whole genome shotgun (WGS) entry which is preliminary data.</text>
</comment>
<dbReference type="NCBIfam" id="NF003976">
    <property type="entry name" value="PRK05469.1"/>
    <property type="match status" value="1"/>
</dbReference>
<dbReference type="GO" id="GO:0045148">
    <property type="term" value="F:tripeptide aminopeptidase activity"/>
    <property type="evidence" value="ECO:0007669"/>
    <property type="project" value="UniProtKB-UniRule"/>
</dbReference>
<evidence type="ECO:0000256" key="7">
    <source>
        <dbReference type="ARBA" id="ARBA00022723"/>
    </source>
</evidence>
<dbReference type="InterPro" id="IPR010161">
    <property type="entry name" value="Peptidase_M20B"/>
</dbReference>
<evidence type="ECO:0000256" key="12">
    <source>
        <dbReference type="PIRSR" id="PIRSR037215-1"/>
    </source>
</evidence>
<evidence type="ECO:0000256" key="4">
    <source>
        <dbReference type="ARBA" id="ARBA00022438"/>
    </source>
</evidence>
<dbReference type="SUPFAM" id="SSF55031">
    <property type="entry name" value="Bacterial exopeptidase dimerisation domain"/>
    <property type="match status" value="1"/>
</dbReference>
<evidence type="ECO:0000256" key="2">
    <source>
        <dbReference type="ARBA" id="ARBA00004496"/>
    </source>
</evidence>
<keyword evidence="8 11" id="KW-0378">Hydrolase</keyword>
<dbReference type="GO" id="GO:0043171">
    <property type="term" value="P:peptide catabolic process"/>
    <property type="evidence" value="ECO:0007669"/>
    <property type="project" value="UniProtKB-UniRule"/>
</dbReference>
<feature type="active site" evidence="11 12">
    <location>
        <position position="101"/>
    </location>
</feature>
<evidence type="ECO:0000256" key="11">
    <source>
        <dbReference type="HAMAP-Rule" id="MF_00550"/>
    </source>
</evidence>
<dbReference type="InterPro" id="IPR001261">
    <property type="entry name" value="ArgE/DapE_CS"/>
</dbReference>
<dbReference type="PROSITE" id="PS00758">
    <property type="entry name" value="ARGE_DAPE_CPG2_1"/>
    <property type="match status" value="1"/>
</dbReference>
<evidence type="ECO:0000256" key="6">
    <source>
        <dbReference type="ARBA" id="ARBA00022670"/>
    </source>
</evidence>
<comment type="similarity">
    <text evidence="3 11">Belongs to the peptidase M20B family.</text>
</comment>
<organism evidence="15 16">
    <name type="scientific">Segatella baroniae F0067</name>
    <dbReference type="NCBI Taxonomy" id="1115809"/>
    <lineage>
        <taxon>Bacteria</taxon>
        <taxon>Pseudomonadati</taxon>
        <taxon>Bacteroidota</taxon>
        <taxon>Bacteroidia</taxon>
        <taxon>Bacteroidales</taxon>
        <taxon>Prevotellaceae</taxon>
        <taxon>Segatella</taxon>
    </lineage>
</organism>
<dbReference type="InterPro" id="IPR002933">
    <property type="entry name" value="Peptidase_M20"/>
</dbReference>
<dbReference type="PROSITE" id="PS00759">
    <property type="entry name" value="ARGE_DAPE_CPG2_2"/>
    <property type="match status" value="1"/>
</dbReference>
<feature type="binding site" evidence="11 13">
    <location>
        <position position="217"/>
    </location>
    <ligand>
        <name>Zn(2+)</name>
        <dbReference type="ChEBI" id="CHEBI:29105"/>
        <label>1</label>
    </ligand>
</feature>
<feature type="domain" description="Peptidase M20 dimerisation" evidence="14">
    <location>
        <begin position="226"/>
        <end position="329"/>
    </location>
</feature>
<accession>U2QB09</accession>
<gene>
    <name evidence="11 15" type="primary">pepT</name>
    <name evidence="15" type="ORF">HMPREF9135_1465</name>
</gene>
<feature type="binding site" evidence="11 13">
    <location>
        <position position="160"/>
    </location>
    <ligand>
        <name>Zn(2+)</name>
        <dbReference type="ChEBI" id="CHEBI:29105"/>
        <label>1</label>
    </ligand>
</feature>